<feature type="compositionally biased region" description="Basic residues" evidence="1">
    <location>
        <begin position="123"/>
        <end position="134"/>
    </location>
</feature>
<sequence length="734" mass="73665">MYHHHGLGQVSQQGQHGAGHGAPAQFATSDAVAVGPAGVTTTYIQVPQQQAVLLGPGTVFGVAGPGGFTVFPTSAGLLPAGVYASPHVSQLPHQQPYQGAGSGMGAAPQIMGGGAMPYGAHQSAHHPHLQHLQHHQQQMQQLSMQARPHAQHQHPHAHAMGGQQPMPLPQRRPGMRPQQPYDAGAGRQAAYAGSSPHPRQQGGTPGAYPHQQPPQQQQQQQQLQPSGAGPGSRGHSLAGPGAPALARGAGVQQGARPGARQGGPVYSSPPAADGASVSLEGLEVVSVGEALHQEISATNEGHGPARDAPGAAAAADHAAGASGSEATGTGGSSSAATSASAMAAAGRAGAAPQPLGGGGGAGFPQRGTAAASGSGSMLHATEAGPSPTERPAASAGTQIGGSVSKLVVASGAVHAIPQQQQQQQLYQQQPHPLTSPPGGPVLWSAGGGIMGGPAAVRPFPVVNVSSAFGDATASAAAAAAAAAAGMAGVSLGPGRAGGGGGAAAAAGLDHGGSTAMRALINWRGTFRSSLQPYEVLPPDHPGKGTEGLRELRLGALEVLVAETPDAANVAVETLRARMWDGVLAMATVERNDESDPIALLQLSAAGLALVMRPAACGGLPAAFRTAVVEDSDIELAVAGWNGSDERNFEESFGLQTFWCQITELPKVAKACGYSKTGIKALVQAVLEPAAAMPKSKKMGSHDWSSPTLPPEIIKQAVLDVACIEHVFRCLDGRF</sequence>
<feature type="compositionally biased region" description="Low complexity" evidence="1">
    <location>
        <begin position="213"/>
        <end position="225"/>
    </location>
</feature>
<dbReference type="AlphaFoldDB" id="A0A2K3E669"/>
<dbReference type="SUPFAM" id="SSF53098">
    <property type="entry name" value="Ribonuclease H-like"/>
    <property type="match status" value="1"/>
</dbReference>
<dbReference type="InterPro" id="IPR012337">
    <property type="entry name" value="RNaseH-like_sf"/>
</dbReference>
<dbReference type="InterPro" id="IPR036397">
    <property type="entry name" value="RNaseH_sf"/>
</dbReference>
<evidence type="ECO:0000256" key="1">
    <source>
        <dbReference type="SAM" id="MobiDB-lite"/>
    </source>
</evidence>
<organism evidence="2 3">
    <name type="scientific">Chlamydomonas reinhardtii</name>
    <name type="common">Chlamydomonas smithii</name>
    <dbReference type="NCBI Taxonomy" id="3055"/>
    <lineage>
        <taxon>Eukaryota</taxon>
        <taxon>Viridiplantae</taxon>
        <taxon>Chlorophyta</taxon>
        <taxon>core chlorophytes</taxon>
        <taxon>Chlorophyceae</taxon>
        <taxon>CS clade</taxon>
        <taxon>Chlamydomonadales</taxon>
        <taxon>Chlamydomonadaceae</taxon>
        <taxon>Chlamydomonas</taxon>
    </lineage>
</organism>
<feature type="compositionally biased region" description="Low complexity" evidence="1">
    <location>
        <begin position="306"/>
        <end position="335"/>
    </location>
</feature>
<feature type="compositionally biased region" description="Low complexity" evidence="1">
    <location>
        <begin position="158"/>
        <end position="180"/>
    </location>
</feature>
<reference evidence="2 3" key="1">
    <citation type="journal article" date="2007" name="Science">
        <title>The Chlamydomonas genome reveals the evolution of key animal and plant functions.</title>
        <authorList>
            <person name="Merchant S.S."/>
            <person name="Prochnik S.E."/>
            <person name="Vallon O."/>
            <person name="Harris E.H."/>
            <person name="Karpowicz S.J."/>
            <person name="Witman G.B."/>
            <person name="Terry A."/>
            <person name="Salamov A."/>
            <person name="Fritz-Laylin L.K."/>
            <person name="Marechal-Drouard L."/>
            <person name="Marshall W.F."/>
            <person name="Qu L.H."/>
            <person name="Nelson D.R."/>
            <person name="Sanderfoot A.A."/>
            <person name="Spalding M.H."/>
            <person name="Kapitonov V.V."/>
            <person name="Ren Q."/>
            <person name="Ferris P."/>
            <person name="Lindquist E."/>
            <person name="Shapiro H."/>
            <person name="Lucas S.M."/>
            <person name="Grimwood J."/>
            <person name="Schmutz J."/>
            <person name="Cardol P."/>
            <person name="Cerutti H."/>
            <person name="Chanfreau G."/>
            <person name="Chen C.L."/>
            <person name="Cognat V."/>
            <person name="Croft M.T."/>
            <person name="Dent R."/>
            <person name="Dutcher S."/>
            <person name="Fernandez E."/>
            <person name="Fukuzawa H."/>
            <person name="Gonzalez-Ballester D."/>
            <person name="Gonzalez-Halphen D."/>
            <person name="Hallmann A."/>
            <person name="Hanikenne M."/>
            <person name="Hippler M."/>
            <person name="Inwood W."/>
            <person name="Jabbari K."/>
            <person name="Kalanon M."/>
            <person name="Kuras R."/>
            <person name="Lefebvre P.A."/>
            <person name="Lemaire S.D."/>
            <person name="Lobanov A.V."/>
            <person name="Lohr M."/>
            <person name="Manuell A."/>
            <person name="Meier I."/>
            <person name="Mets L."/>
            <person name="Mittag M."/>
            <person name="Mittelmeier T."/>
            <person name="Moroney J.V."/>
            <person name="Moseley J."/>
            <person name="Napoli C."/>
            <person name="Nedelcu A.M."/>
            <person name="Niyogi K."/>
            <person name="Novoselov S.V."/>
            <person name="Paulsen I.T."/>
            <person name="Pazour G."/>
            <person name="Purton S."/>
            <person name="Ral J.P."/>
            <person name="Riano-Pachon D.M."/>
            <person name="Riekhof W."/>
            <person name="Rymarquis L."/>
            <person name="Schroda M."/>
            <person name="Stern D."/>
            <person name="Umen J."/>
            <person name="Willows R."/>
            <person name="Wilson N."/>
            <person name="Zimmer S.L."/>
            <person name="Allmer J."/>
            <person name="Balk J."/>
            <person name="Bisova K."/>
            <person name="Chen C.J."/>
            <person name="Elias M."/>
            <person name="Gendler K."/>
            <person name="Hauser C."/>
            <person name="Lamb M.R."/>
            <person name="Ledford H."/>
            <person name="Long J.C."/>
            <person name="Minagawa J."/>
            <person name="Page M.D."/>
            <person name="Pan J."/>
            <person name="Pootakham W."/>
            <person name="Roje S."/>
            <person name="Rose A."/>
            <person name="Stahlberg E."/>
            <person name="Terauchi A.M."/>
            <person name="Yang P."/>
            <person name="Ball S."/>
            <person name="Bowler C."/>
            <person name="Dieckmann C.L."/>
            <person name="Gladyshev V.N."/>
            <person name="Green P."/>
            <person name="Jorgensen R."/>
            <person name="Mayfield S."/>
            <person name="Mueller-Roeber B."/>
            <person name="Rajamani S."/>
            <person name="Sayre R.T."/>
            <person name="Brokstein P."/>
            <person name="Dubchak I."/>
            <person name="Goodstein D."/>
            <person name="Hornick L."/>
            <person name="Huang Y.W."/>
            <person name="Jhaveri J."/>
            <person name="Luo Y."/>
            <person name="Martinez D."/>
            <person name="Ngau W.C."/>
            <person name="Otillar B."/>
            <person name="Poliakov A."/>
            <person name="Porter A."/>
            <person name="Szajkowski L."/>
            <person name="Werner G."/>
            <person name="Zhou K."/>
            <person name="Grigoriev I.V."/>
            <person name="Rokhsar D.S."/>
            <person name="Grossman A.R."/>
        </authorList>
    </citation>
    <scope>NUCLEOTIDE SEQUENCE [LARGE SCALE GENOMIC DNA]</scope>
    <source>
        <strain evidence="3">CC-503</strain>
    </source>
</reference>
<feature type="compositionally biased region" description="Low complexity" evidence="1">
    <location>
        <begin position="135"/>
        <end position="148"/>
    </location>
</feature>
<dbReference type="ExpressionAtlas" id="A0A2K3E669">
    <property type="expression patterns" value="differential"/>
</dbReference>
<dbReference type="KEGG" id="cre:CHLRE_01g020182v5"/>
<protein>
    <recommendedName>
        <fullName evidence="4">3'-5' exonuclease domain-containing protein</fullName>
    </recommendedName>
</protein>
<feature type="region of interest" description="Disordered" evidence="1">
    <location>
        <begin position="299"/>
        <end position="335"/>
    </location>
</feature>
<dbReference type="EMBL" id="CM008962">
    <property type="protein sequence ID" value="PNW88227.1"/>
    <property type="molecule type" value="Genomic_DNA"/>
</dbReference>
<dbReference type="Gramene" id="PNW88227">
    <property type="protein sequence ID" value="PNW88227"/>
    <property type="gene ID" value="CHLRE_01g020182v5"/>
</dbReference>
<dbReference type="RefSeq" id="XP_042928373.1">
    <property type="nucleotide sequence ID" value="XM_043058459.1"/>
</dbReference>
<evidence type="ECO:0008006" key="4">
    <source>
        <dbReference type="Google" id="ProtNLM"/>
    </source>
</evidence>
<dbReference type="Gene3D" id="3.30.420.10">
    <property type="entry name" value="Ribonuclease H-like superfamily/Ribonuclease H"/>
    <property type="match status" value="1"/>
</dbReference>
<feature type="region of interest" description="Disordered" evidence="1">
    <location>
        <begin position="1"/>
        <end position="24"/>
    </location>
</feature>
<dbReference type="OrthoDB" id="446462at2759"/>
<dbReference type="Proteomes" id="UP000006906">
    <property type="component" value="Chromosome 1"/>
</dbReference>
<proteinExistence type="predicted"/>
<keyword evidence="3" id="KW-1185">Reference proteome</keyword>
<feature type="region of interest" description="Disordered" evidence="1">
    <location>
        <begin position="112"/>
        <end position="274"/>
    </location>
</feature>
<evidence type="ECO:0000313" key="3">
    <source>
        <dbReference type="Proteomes" id="UP000006906"/>
    </source>
</evidence>
<accession>A0A2K3E669</accession>
<gene>
    <name evidence="2" type="ORF">CHLRE_01g020182v5</name>
</gene>
<dbReference type="GO" id="GO:0003676">
    <property type="term" value="F:nucleic acid binding"/>
    <property type="evidence" value="ECO:0007669"/>
    <property type="project" value="InterPro"/>
</dbReference>
<dbReference type="GeneID" id="66052018"/>
<evidence type="ECO:0000313" key="2">
    <source>
        <dbReference type="EMBL" id="PNW88227.1"/>
    </source>
</evidence>
<feature type="compositionally biased region" description="Low complexity" evidence="1">
    <location>
        <begin position="237"/>
        <end position="265"/>
    </location>
</feature>
<feature type="region of interest" description="Disordered" evidence="1">
    <location>
        <begin position="349"/>
        <end position="398"/>
    </location>
</feature>
<name>A0A2K3E669_CHLRE</name>
<dbReference type="PaxDb" id="3055-EDP09688"/>
<dbReference type="InParanoid" id="A0A2K3E669"/>